<protein>
    <submittedName>
        <fullName evidence="2">Uncharacterized protein</fullName>
    </submittedName>
</protein>
<accession>A0A388LY04</accession>
<proteinExistence type="predicted"/>
<dbReference type="Proteomes" id="UP000265515">
    <property type="component" value="Unassembled WGS sequence"/>
</dbReference>
<dbReference type="EMBL" id="BFEA01000601">
    <property type="protein sequence ID" value="GBG87210.1"/>
    <property type="molecule type" value="Genomic_DNA"/>
</dbReference>
<evidence type="ECO:0000256" key="1">
    <source>
        <dbReference type="SAM" id="MobiDB-lite"/>
    </source>
</evidence>
<gene>
    <name evidence="2" type="ORF">CBR_g45269</name>
</gene>
<dbReference type="AlphaFoldDB" id="A0A388LY04"/>
<feature type="region of interest" description="Disordered" evidence="1">
    <location>
        <begin position="55"/>
        <end position="94"/>
    </location>
</feature>
<dbReference type="Gramene" id="GBG87210">
    <property type="protein sequence ID" value="GBG87210"/>
    <property type="gene ID" value="CBR_g45269"/>
</dbReference>
<organism evidence="2 3">
    <name type="scientific">Chara braunii</name>
    <name type="common">Braun's stonewort</name>
    <dbReference type="NCBI Taxonomy" id="69332"/>
    <lineage>
        <taxon>Eukaryota</taxon>
        <taxon>Viridiplantae</taxon>
        <taxon>Streptophyta</taxon>
        <taxon>Charophyceae</taxon>
        <taxon>Charales</taxon>
        <taxon>Characeae</taxon>
        <taxon>Chara</taxon>
    </lineage>
</organism>
<keyword evidence="3" id="KW-1185">Reference proteome</keyword>
<name>A0A388LY04_CHABU</name>
<sequence>MTLPNEKGPTLFRNYSQLSRFDEDDDQDFAKAAAEEEAAVEKEAVVEEEATLEEEAAVEEEAATEKEANGEQFEATDMHNPGCKKVSTRTQVANDEDEDIVEVRLFRRRRSLEKQVATHVESVADRRESQ</sequence>
<evidence type="ECO:0000313" key="2">
    <source>
        <dbReference type="EMBL" id="GBG87210.1"/>
    </source>
</evidence>
<evidence type="ECO:0000313" key="3">
    <source>
        <dbReference type="Proteomes" id="UP000265515"/>
    </source>
</evidence>
<comment type="caution">
    <text evidence="2">The sequence shown here is derived from an EMBL/GenBank/DDBJ whole genome shotgun (WGS) entry which is preliminary data.</text>
</comment>
<reference evidence="2 3" key="1">
    <citation type="journal article" date="2018" name="Cell">
        <title>The Chara Genome: Secondary Complexity and Implications for Plant Terrestrialization.</title>
        <authorList>
            <person name="Nishiyama T."/>
            <person name="Sakayama H."/>
            <person name="Vries J.D."/>
            <person name="Buschmann H."/>
            <person name="Saint-Marcoux D."/>
            <person name="Ullrich K.K."/>
            <person name="Haas F.B."/>
            <person name="Vanderstraeten L."/>
            <person name="Becker D."/>
            <person name="Lang D."/>
            <person name="Vosolsobe S."/>
            <person name="Rombauts S."/>
            <person name="Wilhelmsson P.K.I."/>
            <person name="Janitza P."/>
            <person name="Kern R."/>
            <person name="Heyl A."/>
            <person name="Rumpler F."/>
            <person name="Villalobos L.I.A.C."/>
            <person name="Clay J.M."/>
            <person name="Skokan R."/>
            <person name="Toyoda A."/>
            <person name="Suzuki Y."/>
            <person name="Kagoshima H."/>
            <person name="Schijlen E."/>
            <person name="Tajeshwar N."/>
            <person name="Catarino B."/>
            <person name="Hetherington A.J."/>
            <person name="Saltykova A."/>
            <person name="Bonnot C."/>
            <person name="Breuninger H."/>
            <person name="Symeonidi A."/>
            <person name="Radhakrishnan G.V."/>
            <person name="Van Nieuwerburgh F."/>
            <person name="Deforce D."/>
            <person name="Chang C."/>
            <person name="Karol K.G."/>
            <person name="Hedrich R."/>
            <person name="Ulvskov P."/>
            <person name="Glockner G."/>
            <person name="Delwiche C.F."/>
            <person name="Petrasek J."/>
            <person name="Van de Peer Y."/>
            <person name="Friml J."/>
            <person name="Beilby M."/>
            <person name="Dolan L."/>
            <person name="Kohara Y."/>
            <person name="Sugano S."/>
            <person name="Fujiyama A."/>
            <person name="Delaux P.-M."/>
            <person name="Quint M."/>
            <person name="TheiBen G."/>
            <person name="Hagemann M."/>
            <person name="Harholt J."/>
            <person name="Dunand C."/>
            <person name="Zachgo S."/>
            <person name="Langdale J."/>
            <person name="Maumus F."/>
            <person name="Straeten D.V.D."/>
            <person name="Gould S.B."/>
            <person name="Rensing S.A."/>
        </authorList>
    </citation>
    <scope>NUCLEOTIDE SEQUENCE [LARGE SCALE GENOMIC DNA]</scope>
    <source>
        <strain evidence="2 3">S276</strain>
    </source>
</reference>